<reference evidence="2 3" key="1">
    <citation type="journal article" date="2013" name="Genome Announc.">
        <title>Genome of the haloarchaeon Natronomonas moolapensis, a neutrophilic member of a previously haloalkaliphilic genus.</title>
        <authorList>
            <person name="Dyall-Smith M.L."/>
            <person name="Pfeiffer F."/>
            <person name="Oberwinkler T."/>
            <person name="Klee K."/>
            <person name="Rampp M."/>
            <person name="Palm P."/>
            <person name="Gross K."/>
            <person name="Schuster S.C."/>
            <person name="Oesterhelt D."/>
        </authorList>
    </citation>
    <scope>NUCLEOTIDE SEQUENCE [LARGE SCALE GENOMIC DNA]</scope>
    <source>
        <strain evidence="3">DSM 18674 / JCM 14361 / 8.8.11</strain>
    </source>
</reference>
<dbReference type="eggNOG" id="arCOG09100">
    <property type="taxonomic scope" value="Archaea"/>
</dbReference>
<protein>
    <submittedName>
        <fullName evidence="2">Uncharacterized protein</fullName>
    </submittedName>
</protein>
<dbReference type="STRING" id="268739.Nmlp_3592"/>
<dbReference type="AlphaFoldDB" id="M1XTG7"/>
<gene>
    <name evidence="2" type="ordered locus">Nmlp_3592</name>
</gene>
<proteinExistence type="predicted"/>
<evidence type="ECO:0000313" key="2">
    <source>
        <dbReference type="EMBL" id="CCQ37713.1"/>
    </source>
</evidence>
<accession>M1XTG7</accession>
<dbReference type="HOGENOM" id="CLU_2419913_0_0_2"/>
<evidence type="ECO:0000256" key="1">
    <source>
        <dbReference type="SAM" id="Phobius"/>
    </source>
</evidence>
<sequence length="84" mass="8762">MSQSDVDTEQGSTFLDSIEFLTGKDPNAGAFLLVVGIVTAVFNAGFQLLLPTPISHILSALVLSVAVISLIFGAILDTLGHFDA</sequence>
<dbReference type="KEGG" id="nmo:Nmlp_3592"/>
<keyword evidence="1" id="KW-0812">Transmembrane</keyword>
<dbReference type="EMBL" id="HF582854">
    <property type="protein sequence ID" value="CCQ37713.1"/>
    <property type="molecule type" value="Genomic_DNA"/>
</dbReference>
<dbReference type="OrthoDB" id="218673at2157"/>
<feature type="transmembrane region" description="Helical" evidence="1">
    <location>
        <begin position="30"/>
        <end position="50"/>
    </location>
</feature>
<dbReference type="GeneID" id="14652469"/>
<keyword evidence="1" id="KW-0472">Membrane</keyword>
<organism evidence="2 3">
    <name type="scientific">Natronomonas moolapensis (strain DSM 18674 / CECT 7526 / JCM 14361 / 8.8.11)</name>
    <dbReference type="NCBI Taxonomy" id="268739"/>
    <lineage>
        <taxon>Archaea</taxon>
        <taxon>Methanobacteriati</taxon>
        <taxon>Methanobacteriota</taxon>
        <taxon>Stenosarchaea group</taxon>
        <taxon>Halobacteria</taxon>
        <taxon>Halobacteriales</taxon>
        <taxon>Natronomonadaceae</taxon>
        <taxon>Natronomonas</taxon>
    </lineage>
</organism>
<feature type="transmembrane region" description="Helical" evidence="1">
    <location>
        <begin position="57"/>
        <end position="76"/>
    </location>
</feature>
<keyword evidence="3" id="KW-1185">Reference proteome</keyword>
<evidence type="ECO:0000313" key="3">
    <source>
        <dbReference type="Proteomes" id="UP000011867"/>
    </source>
</evidence>
<keyword evidence="1" id="KW-1133">Transmembrane helix</keyword>
<dbReference type="Proteomes" id="UP000011867">
    <property type="component" value="Chromosome"/>
</dbReference>
<name>M1XTG7_NATM8</name>
<dbReference type="RefSeq" id="WP_015410450.1">
    <property type="nucleotide sequence ID" value="NC_020388.1"/>
</dbReference>